<dbReference type="Proteomes" id="UP000501600">
    <property type="component" value="Chromosome"/>
</dbReference>
<name>A0A6H2DL53_9SPHN</name>
<accession>A0A6H2DL53</accession>
<dbReference type="EMBL" id="CP051217">
    <property type="protein sequence ID" value="QJB68386.1"/>
    <property type="molecule type" value="Genomic_DNA"/>
</dbReference>
<dbReference type="GO" id="GO:0016747">
    <property type="term" value="F:acyltransferase activity, transferring groups other than amino-acyl groups"/>
    <property type="evidence" value="ECO:0007669"/>
    <property type="project" value="InterPro"/>
</dbReference>
<dbReference type="CDD" id="cd04301">
    <property type="entry name" value="NAT_SF"/>
    <property type="match status" value="1"/>
</dbReference>
<dbReference type="Gene3D" id="3.40.630.30">
    <property type="match status" value="1"/>
</dbReference>
<organism evidence="2 3">
    <name type="scientific">Parasphingorhabdus halotolerans</name>
    <dbReference type="NCBI Taxonomy" id="2725558"/>
    <lineage>
        <taxon>Bacteria</taxon>
        <taxon>Pseudomonadati</taxon>
        <taxon>Pseudomonadota</taxon>
        <taxon>Alphaproteobacteria</taxon>
        <taxon>Sphingomonadales</taxon>
        <taxon>Sphingomonadaceae</taxon>
        <taxon>Parasphingorhabdus</taxon>
    </lineage>
</organism>
<sequence>MVQSHAIVWIDTSNRSLLDDVAEGVFDKSIQTEFVDVYLANAMNWLAVAVVDGLIVGQCMSVVLQTPDKGTEIFLNEIGTGDVWRRKGIADSLIAALFDRADEAGIDEIWLGTEPDNLAARGLYKKHAATQEDAVIYYLDW</sequence>
<evidence type="ECO:0000259" key="1">
    <source>
        <dbReference type="PROSITE" id="PS51186"/>
    </source>
</evidence>
<dbReference type="KEGG" id="phao:HF685_02920"/>
<protein>
    <submittedName>
        <fullName evidence="2">GNAT family N-acetyltransferase</fullName>
    </submittedName>
</protein>
<dbReference type="InterPro" id="IPR016181">
    <property type="entry name" value="Acyl_CoA_acyltransferase"/>
</dbReference>
<feature type="domain" description="N-acetyltransferase" evidence="1">
    <location>
        <begin position="6"/>
        <end position="141"/>
    </location>
</feature>
<dbReference type="PROSITE" id="PS51186">
    <property type="entry name" value="GNAT"/>
    <property type="match status" value="1"/>
</dbReference>
<dbReference type="RefSeq" id="WP_168818229.1">
    <property type="nucleotide sequence ID" value="NZ_CP051217.1"/>
</dbReference>
<dbReference type="SUPFAM" id="SSF55729">
    <property type="entry name" value="Acyl-CoA N-acyltransferases (Nat)"/>
    <property type="match status" value="1"/>
</dbReference>
<keyword evidence="3" id="KW-1185">Reference proteome</keyword>
<evidence type="ECO:0000313" key="2">
    <source>
        <dbReference type="EMBL" id="QJB68386.1"/>
    </source>
</evidence>
<reference evidence="2 3" key="1">
    <citation type="submission" date="2020-04" db="EMBL/GenBank/DDBJ databases">
        <title>Genome sequence for Sphingorhabdus sp. strain M1.</title>
        <authorList>
            <person name="Park S.-J."/>
        </authorList>
    </citation>
    <scope>NUCLEOTIDE SEQUENCE [LARGE SCALE GENOMIC DNA]</scope>
    <source>
        <strain evidence="2 3">JK6</strain>
    </source>
</reference>
<dbReference type="AlphaFoldDB" id="A0A6H2DL53"/>
<evidence type="ECO:0000313" key="3">
    <source>
        <dbReference type="Proteomes" id="UP000501600"/>
    </source>
</evidence>
<keyword evidence="2" id="KW-0808">Transferase</keyword>
<dbReference type="InterPro" id="IPR000182">
    <property type="entry name" value="GNAT_dom"/>
</dbReference>
<gene>
    <name evidence="2" type="ORF">HF685_02920</name>
</gene>
<proteinExistence type="predicted"/>
<dbReference type="Pfam" id="PF00583">
    <property type="entry name" value="Acetyltransf_1"/>
    <property type="match status" value="1"/>
</dbReference>